<dbReference type="AlphaFoldDB" id="A0A7X0D470"/>
<keyword evidence="1" id="KW-1133">Transmembrane helix</keyword>
<name>A0A7X0D470_9ACTN</name>
<proteinExistence type="predicted"/>
<dbReference type="RefSeq" id="WP_184073092.1">
    <property type="nucleotide sequence ID" value="NZ_JACHDS010000001.1"/>
</dbReference>
<dbReference type="EMBL" id="JACHDS010000001">
    <property type="protein sequence ID" value="MBB6170436.1"/>
    <property type="molecule type" value="Genomic_DNA"/>
</dbReference>
<reference evidence="2 3" key="1">
    <citation type="submission" date="2020-08" db="EMBL/GenBank/DDBJ databases">
        <title>Sequencing the genomes of 1000 actinobacteria strains.</title>
        <authorList>
            <person name="Klenk H.-P."/>
        </authorList>
    </citation>
    <scope>NUCLEOTIDE SEQUENCE [LARGE SCALE GENOMIC DNA]</scope>
    <source>
        <strain evidence="2 3">DSM 46659</strain>
    </source>
</reference>
<evidence type="ECO:0000256" key="1">
    <source>
        <dbReference type="SAM" id="Phobius"/>
    </source>
</evidence>
<sequence length="214" mass="22968">MLSLRRPSSWVAVAGVAGVVVAVGLVILGPLGGGRMDFWAAADAGEEMISEGPEVPASWRVVEVEGVGFSVPEYWAEFPEGPGQEESLAGVYYRPDAGLFSSANIEVLNGFDATASAKEVLDSLPHEFKGGQVIPLGSEGWVRVEGLPGIEEAARYEFKLRVVHPGADDVAWMRGLYQSVRIDGAAPLVFRVYWHEEAVERGEIDTVLGSIRAV</sequence>
<evidence type="ECO:0000313" key="3">
    <source>
        <dbReference type="Proteomes" id="UP000546642"/>
    </source>
</evidence>
<feature type="transmembrane region" description="Helical" evidence="1">
    <location>
        <begin position="12"/>
        <end position="31"/>
    </location>
</feature>
<gene>
    <name evidence="2" type="ORF">HNR23_000496</name>
</gene>
<protein>
    <submittedName>
        <fullName evidence="2">Uncharacterized protein</fullName>
    </submittedName>
</protein>
<evidence type="ECO:0000313" key="2">
    <source>
        <dbReference type="EMBL" id="MBB6170436.1"/>
    </source>
</evidence>
<comment type="caution">
    <text evidence="2">The sequence shown here is derived from an EMBL/GenBank/DDBJ whole genome shotgun (WGS) entry which is preliminary data.</text>
</comment>
<keyword evidence="1" id="KW-0812">Transmembrane</keyword>
<dbReference type="Proteomes" id="UP000546642">
    <property type="component" value="Unassembled WGS sequence"/>
</dbReference>
<keyword evidence="3" id="KW-1185">Reference proteome</keyword>
<accession>A0A7X0D470</accession>
<keyword evidence="1" id="KW-0472">Membrane</keyword>
<organism evidence="2 3">
    <name type="scientific">Nocardiopsis mwathae</name>
    <dbReference type="NCBI Taxonomy" id="1472723"/>
    <lineage>
        <taxon>Bacteria</taxon>
        <taxon>Bacillati</taxon>
        <taxon>Actinomycetota</taxon>
        <taxon>Actinomycetes</taxon>
        <taxon>Streptosporangiales</taxon>
        <taxon>Nocardiopsidaceae</taxon>
        <taxon>Nocardiopsis</taxon>
    </lineage>
</organism>